<dbReference type="AlphaFoldDB" id="A0A4Q7RP33"/>
<sequence>MNEQWIRIKRALSTLECLDQLRLRPGASAERIAELEQHLVSVSPEAFERFWAYMMVKTEMLDSSVEHYSCRSTIYAANGKSGVQLLKLK</sequence>
<dbReference type="EMBL" id="SGXM01000006">
    <property type="protein sequence ID" value="RZT35445.1"/>
    <property type="molecule type" value="Genomic_DNA"/>
</dbReference>
<evidence type="ECO:0000313" key="1">
    <source>
        <dbReference type="EMBL" id="RZT35445.1"/>
    </source>
</evidence>
<organism evidence="1 2">
    <name type="scientific">Cupriavidus agavae</name>
    <dbReference type="NCBI Taxonomy" id="1001822"/>
    <lineage>
        <taxon>Bacteria</taxon>
        <taxon>Pseudomonadati</taxon>
        <taxon>Pseudomonadota</taxon>
        <taxon>Betaproteobacteria</taxon>
        <taxon>Burkholderiales</taxon>
        <taxon>Burkholderiaceae</taxon>
        <taxon>Cupriavidus</taxon>
    </lineage>
</organism>
<keyword evidence="2" id="KW-1185">Reference proteome</keyword>
<comment type="caution">
    <text evidence="1">The sequence shown here is derived from an EMBL/GenBank/DDBJ whole genome shotgun (WGS) entry which is preliminary data.</text>
</comment>
<gene>
    <name evidence="1" type="ORF">EV147_3886</name>
</gene>
<dbReference type="Proteomes" id="UP000291078">
    <property type="component" value="Unassembled WGS sequence"/>
</dbReference>
<name>A0A4Q7RP33_9BURK</name>
<protein>
    <submittedName>
        <fullName evidence="1">Uncharacterized protein</fullName>
    </submittedName>
</protein>
<proteinExistence type="predicted"/>
<evidence type="ECO:0000313" key="2">
    <source>
        <dbReference type="Proteomes" id="UP000291078"/>
    </source>
</evidence>
<reference evidence="1 2" key="1">
    <citation type="journal article" date="2015" name="Stand. Genomic Sci.">
        <title>Genomic Encyclopedia of Bacterial and Archaeal Type Strains, Phase III: the genomes of soil and plant-associated and newly described type strains.</title>
        <authorList>
            <person name="Whitman W.B."/>
            <person name="Woyke T."/>
            <person name="Klenk H.P."/>
            <person name="Zhou Y."/>
            <person name="Lilburn T.G."/>
            <person name="Beck B.J."/>
            <person name="De Vos P."/>
            <person name="Vandamme P."/>
            <person name="Eisen J.A."/>
            <person name="Garrity G."/>
            <person name="Hugenholtz P."/>
            <person name="Kyrpides N.C."/>
        </authorList>
    </citation>
    <scope>NUCLEOTIDE SEQUENCE [LARGE SCALE GENOMIC DNA]</scope>
    <source>
        <strain evidence="1 2">ASC-9842</strain>
    </source>
</reference>
<accession>A0A4Q7RP33</accession>